<proteinExistence type="predicted"/>
<dbReference type="AlphaFoldDB" id="A0AAV5I0M7"/>
<organism evidence="2 3">
    <name type="scientific">Rubroshorea leprosula</name>
    <dbReference type="NCBI Taxonomy" id="152421"/>
    <lineage>
        <taxon>Eukaryota</taxon>
        <taxon>Viridiplantae</taxon>
        <taxon>Streptophyta</taxon>
        <taxon>Embryophyta</taxon>
        <taxon>Tracheophyta</taxon>
        <taxon>Spermatophyta</taxon>
        <taxon>Magnoliopsida</taxon>
        <taxon>eudicotyledons</taxon>
        <taxon>Gunneridae</taxon>
        <taxon>Pentapetalae</taxon>
        <taxon>rosids</taxon>
        <taxon>malvids</taxon>
        <taxon>Malvales</taxon>
        <taxon>Dipterocarpaceae</taxon>
        <taxon>Rubroshorea</taxon>
    </lineage>
</organism>
<feature type="domain" description="CTLH/CRA C-terminal to LisH motif" evidence="1">
    <location>
        <begin position="25"/>
        <end position="65"/>
    </location>
</feature>
<dbReference type="EMBL" id="BPVZ01000005">
    <property type="protein sequence ID" value="GKU91804.1"/>
    <property type="molecule type" value="Genomic_DNA"/>
</dbReference>
<comment type="caution">
    <text evidence="2">The sequence shown here is derived from an EMBL/GenBank/DDBJ whole genome shotgun (WGS) entry which is preliminary data.</text>
</comment>
<evidence type="ECO:0000313" key="2">
    <source>
        <dbReference type="EMBL" id="GKU91804.1"/>
    </source>
</evidence>
<dbReference type="InterPro" id="IPR024964">
    <property type="entry name" value="CTLH/CRA"/>
</dbReference>
<accession>A0AAV5I0M7</accession>
<evidence type="ECO:0000313" key="3">
    <source>
        <dbReference type="Proteomes" id="UP001054252"/>
    </source>
</evidence>
<reference evidence="2 3" key="1">
    <citation type="journal article" date="2021" name="Commun. Biol.">
        <title>The genome of Shorea leprosula (Dipterocarpaceae) highlights the ecological relevance of drought in aseasonal tropical rainforests.</title>
        <authorList>
            <person name="Ng K.K.S."/>
            <person name="Kobayashi M.J."/>
            <person name="Fawcett J.A."/>
            <person name="Hatakeyama M."/>
            <person name="Paape T."/>
            <person name="Ng C.H."/>
            <person name="Ang C.C."/>
            <person name="Tnah L.H."/>
            <person name="Lee C.T."/>
            <person name="Nishiyama T."/>
            <person name="Sese J."/>
            <person name="O'Brien M.J."/>
            <person name="Copetti D."/>
            <person name="Mohd Noor M.I."/>
            <person name="Ong R.C."/>
            <person name="Putra M."/>
            <person name="Sireger I.Z."/>
            <person name="Indrioko S."/>
            <person name="Kosugi Y."/>
            <person name="Izuno A."/>
            <person name="Isagi Y."/>
            <person name="Lee S.L."/>
            <person name="Shimizu K.K."/>
        </authorList>
    </citation>
    <scope>NUCLEOTIDE SEQUENCE [LARGE SCALE GENOMIC DNA]</scope>
    <source>
        <strain evidence="2">214</strain>
    </source>
</reference>
<evidence type="ECO:0000259" key="1">
    <source>
        <dbReference type="Pfam" id="PF10607"/>
    </source>
</evidence>
<name>A0AAV5I0M7_9ROSI</name>
<protein>
    <recommendedName>
        <fullName evidence="1">CTLH/CRA C-terminal to LisH motif domain-containing protein</fullName>
    </recommendedName>
</protein>
<dbReference type="Proteomes" id="UP001054252">
    <property type="component" value="Unassembled WGS sequence"/>
</dbReference>
<gene>
    <name evidence="2" type="ORF">SLEP1_g5621</name>
</gene>
<sequence>MWPTPLTSLRTMPFPISVPLFPVCKASSERFEFQLKLQEFIELVRTECNTRAISYARKYISCTMGSNSHERIAASHGNIGL</sequence>
<keyword evidence="3" id="KW-1185">Reference proteome</keyword>
<dbReference type="Pfam" id="PF10607">
    <property type="entry name" value="CTLH"/>
    <property type="match status" value="1"/>
</dbReference>